<dbReference type="EMBL" id="LS992241">
    <property type="protein sequence ID" value="SYX86180.1"/>
    <property type="molecule type" value="Genomic_DNA"/>
</dbReference>
<dbReference type="InterPro" id="IPR046117">
    <property type="entry name" value="DUF6054"/>
</dbReference>
<organism evidence="1 2">
    <name type="scientific">Paenibacillus alvei</name>
    <name type="common">Bacillus alvei</name>
    <dbReference type="NCBI Taxonomy" id="44250"/>
    <lineage>
        <taxon>Bacteria</taxon>
        <taxon>Bacillati</taxon>
        <taxon>Bacillota</taxon>
        <taxon>Bacilli</taxon>
        <taxon>Bacillales</taxon>
        <taxon>Paenibacillaceae</taxon>
        <taxon>Paenibacillus</taxon>
    </lineage>
</organism>
<sequence length="48" mass="5238">MIDNLRGVTNVRVVATGSSEGLIFNFDWGAADDFASSVESILEEYIID</sequence>
<dbReference type="Pfam" id="PF19524">
    <property type="entry name" value="DUF6054"/>
    <property type="match status" value="1"/>
</dbReference>
<accession>A0A383RGU1</accession>
<evidence type="ECO:0000313" key="1">
    <source>
        <dbReference type="EMBL" id="SYX86180.1"/>
    </source>
</evidence>
<dbReference type="AlphaFoldDB" id="A0A383RGU1"/>
<reference evidence="2" key="1">
    <citation type="submission" date="2018-08" db="EMBL/GenBank/DDBJ databases">
        <authorList>
            <person name="Chevrot R."/>
        </authorList>
    </citation>
    <scope>NUCLEOTIDE SEQUENCE [LARGE SCALE GENOMIC DNA]</scope>
</reference>
<proteinExistence type="predicted"/>
<evidence type="ECO:0000313" key="2">
    <source>
        <dbReference type="Proteomes" id="UP000304148"/>
    </source>
</evidence>
<protein>
    <submittedName>
        <fullName evidence="1">Uncharacterized protein</fullName>
    </submittedName>
</protein>
<gene>
    <name evidence="1" type="ORF">PBLR_14602</name>
</gene>
<dbReference type="Proteomes" id="UP000304148">
    <property type="component" value="Chromosome"/>
</dbReference>
<name>A0A383RGU1_PAEAL</name>